<keyword evidence="2" id="KW-1003">Cell membrane</keyword>
<accession>A0ABW4VCS2</accession>
<feature type="transmembrane region" description="Helical" evidence="6">
    <location>
        <begin position="170"/>
        <end position="195"/>
    </location>
</feature>
<keyword evidence="9" id="KW-1185">Reference proteome</keyword>
<evidence type="ECO:0000259" key="7">
    <source>
        <dbReference type="PROSITE" id="PS50850"/>
    </source>
</evidence>
<dbReference type="SUPFAM" id="SSF103473">
    <property type="entry name" value="MFS general substrate transporter"/>
    <property type="match status" value="1"/>
</dbReference>
<dbReference type="RefSeq" id="WP_377200208.1">
    <property type="nucleotide sequence ID" value="NZ_JBHUHF010000001.1"/>
</dbReference>
<dbReference type="PANTHER" id="PTHR43124:SF10">
    <property type="entry name" value="PURINE EFFLUX PUMP PBUE"/>
    <property type="match status" value="1"/>
</dbReference>
<dbReference type="InterPro" id="IPR020846">
    <property type="entry name" value="MFS_dom"/>
</dbReference>
<dbReference type="Pfam" id="PF07690">
    <property type="entry name" value="MFS_1"/>
    <property type="match status" value="1"/>
</dbReference>
<feature type="domain" description="Major facilitator superfamily (MFS) profile" evidence="7">
    <location>
        <begin position="45"/>
        <end position="421"/>
    </location>
</feature>
<evidence type="ECO:0000256" key="3">
    <source>
        <dbReference type="ARBA" id="ARBA00022692"/>
    </source>
</evidence>
<gene>
    <name evidence="8" type="ORF">ACFSL2_23795</name>
</gene>
<dbReference type="EMBL" id="JBHUHF010000001">
    <property type="protein sequence ID" value="MFD2028531.1"/>
    <property type="molecule type" value="Genomic_DNA"/>
</dbReference>
<feature type="transmembrane region" description="Helical" evidence="6">
    <location>
        <begin position="330"/>
        <end position="349"/>
    </location>
</feature>
<evidence type="ECO:0000256" key="5">
    <source>
        <dbReference type="ARBA" id="ARBA00023136"/>
    </source>
</evidence>
<dbReference type="Proteomes" id="UP001597338">
    <property type="component" value="Unassembled WGS sequence"/>
</dbReference>
<evidence type="ECO:0000256" key="6">
    <source>
        <dbReference type="SAM" id="Phobius"/>
    </source>
</evidence>
<feature type="transmembrane region" description="Helical" evidence="6">
    <location>
        <begin position="44"/>
        <end position="72"/>
    </location>
</feature>
<feature type="transmembrane region" description="Helical" evidence="6">
    <location>
        <begin position="201"/>
        <end position="223"/>
    </location>
</feature>
<sequence>MTPDGTGRYRYKNGTDRFHLERKRTPPVKYVEEKDAHRAHRLPAGVFVLALGVFVIGTGEFVLAGLIPLFAADFALNYSTAGQVVTVFALTCALAAPILTTVTAKWPRKRVLVTAGLAYLVGAVATALAPTFGFLLAGQIVAAVGTGLFIPNASVTAADLVSKDAGGRAIAAVVTGFTLAVAFGAPAGTAIGALYGWRITMWLAAGVAVLGVIGVAILIPHSVGSTDTSGLRQRLAPLRDRRVLALLATTLVAFTAVYIPYTYIGAIFDPATSGDGLRLGLLMTTLGVTGAIGNLAAGRLVDRYGGSLVVLVALLWLILSFAMIAFTQTVYAWSLIAIGFYGIAAFAITTPQQHRLISHDPDRAPVVLSLNQAVLYLAIGTSGLVGAAGIEGVGADHVIWIAAALALLAIALSAFGRPQKQRAGSSHTRP</sequence>
<dbReference type="InterPro" id="IPR011701">
    <property type="entry name" value="MFS"/>
</dbReference>
<feature type="transmembrane region" description="Helical" evidence="6">
    <location>
        <begin position="276"/>
        <end position="297"/>
    </location>
</feature>
<dbReference type="PANTHER" id="PTHR43124">
    <property type="entry name" value="PURINE EFFLUX PUMP PBUE"/>
    <property type="match status" value="1"/>
</dbReference>
<feature type="transmembrane region" description="Helical" evidence="6">
    <location>
        <begin position="78"/>
        <end position="99"/>
    </location>
</feature>
<feature type="transmembrane region" description="Helical" evidence="6">
    <location>
        <begin position="135"/>
        <end position="158"/>
    </location>
</feature>
<evidence type="ECO:0000256" key="1">
    <source>
        <dbReference type="ARBA" id="ARBA00004651"/>
    </source>
</evidence>
<comment type="subcellular location">
    <subcellularLocation>
        <location evidence="1">Cell membrane</location>
        <topology evidence="1">Multi-pass membrane protein</topology>
    </subcellularLocation>
</comment>
<evidence type="ECO:0000313" key="9">
    <source>
        <dbReference type="Proteomes" id="UP001597338"/>
    </source>
</evidence>
<dbReference type="CDD" id="cd17324">
    <property type="entry name" value="MFS_NepI_like"/>
    <property type="match status" value="1"/>
</dbReference>
<keyword evidence="4 6" id="KW-1133">Transmembrane helix</keyword>
<evidence type="ECO:0000313" key="8">
    <source>
        <dbReference type="EMBL" id="MFD2028531.1"/>
    </source>
</evidence>
<comment type="caution">
    <text evidence="8">The sequence shown here is derived from an EMBL/GenBank/DDBJ whole genome shotgun (WGS) entry which is preliminary data.</text>
</comment>
<keyword evidence="3 6" id="KW-0812">Transmembrane</keyword>
<dbReference type="InterPro" id="IPR050189">
    <property type="entry name" value="MFS_Efflux_Transporters"/>
</dbReference>
<evidence type="ECO:0000256" key="2">
    <source>
        <dbReference type="ARBA" id="ARBA00022475"/>
    </source>
</evidence>
<dbReference type="Gene3D" id="1.20.1250.20">
    <property type="entry name" value="MFS general substrate transporter like domains"/>
    <property type="match status" value="2"/>
</dbReference>
<feature type="transmembrane region" description="Helical" evidence="6">
    <location>
        <begin position="397"/>
        <end position="416"/>
    </location>
</feature>
<feature type="transmembrane region" description="Helical" evidence="6">
    <location>
        <begin position="243"/>
        <end position="264"/>
    </location>
</feature>
<feature type="transmembrane region" description="Helical" evidence="6">
    <location>
        <begin position="370"/>
        <end position="391"/>
    </location>
</feature>
<feature type="transmembrane region" description="Helical" evidence="6">
    <location>
        <begin position="111"/>
        <end position="129"/>
    </location>
</feature>
<reference evidence="9" key="1">
    <citation type="journal article" date="2019" name="Int. J. Syst. Evol. Microbiol.">
        <title>The Global Catalogue of Microorganisms (GCM) 10K type strain sequencing project: providing services to taxonomists for standard genome sequencing and annotation.</title>
        <authorList>
            <consortium name="The Broad Institute Genomics Platform"/>
            <consortium name="The Broad Institute Genome Sequencing Center for Infectious Disease"/>
            <person name="Wu L."/>
            <person name="Ma J."/>
        </authorList>
    </citation>
    <scope>NUCLEOTIDE SEQUENCE [LARGE SCALE GENOMIC DNA]</scope>
    <source>
        <strain evidence="9">CCM 7043</strain>
    </source>
</reference>
<name>A0ABW4VCS2_9MICO</name>
<organism evidence="8 9">
    <name type="scientific">Promicromonospora aerolata</name>
    <dbReference type="NCBI Taxonomy" id="195749"/>
    <lineage>
        <taxon>Bacteria</taxon>
        <taxon>Bacillati</taxon>
        <taxon>Actinomycetota</taxon>
        <taxon>Actinomycetes</taxon>
        <taxon>Micrococcales</taxon>
        <taxon>Promicromonosporaceae</taxon>
        <taxon>Promicromonospora</taxon>
    </lineage>
</organism>
<dbReference type="PROSITE" id="PS50850">
    <property type="entry name" value="MFS"/>
    <property type="match status" value="1"/>
</dbReference>
<feature type="transmembrane region" description="Helical" evidence="6">
    <location>
        <begin position="304"/>
        <end position="324"/>
    </location>
</feature>
<dbReference type="InterPro" id="IPR036259">
    <property type="entry name" value="MFS_trans_sf"/>
</dbReference>
<keyword evidence="5 6" id="KW-0472">Membrane</keyword>
<proteinExistence type="predicted"/>
<protein>
    <submittedName>
        <fullName evidence="8">MFS transporter</fullName>
    </submittedName>
</protein>
<evidence type="ECO:0000256" key="4">
    <source>
        <dbReference type="ARBA" id="ARBA00022989"/>
    </source>
</evidence>